<evidence type="ECO:0000256" key="2">
    <source>
        <dbReference type="SAM" id="Phobius"/>
    </source>
</evidence>
<feature type="region of interest" description="Disordered" evidence="1">
    <location>
        <begin position="60"/>
        <end position="81"/>
    </location>
</feature>
<feature type="transmembrane region" description="Helical" evidence="2">
    <location>
        <begin position="100"/>
        <end position="125"/>
    </location>
</feature>
<gene>
    <name evidence="3" type="ORF">HNR25_001736</name>
</gene>
<dbReference type="RefSeq" id="WP_184634151.1">
    <property type="nucleotide sequence ID" value="NZ_BAABKT010000023.1"/>
</dbReference>
<name>A0A841E4B0_9ACTN</name>
<feature type="compositionally biased region" description="Low complexity" evidence="1">
    <location>
        <begin position="70"/>
        <end position="81"/>
    </location>
</feature>
<organism evidence="3 4">
    <name type="scientific">Streptomonospora salina</name>
    <dbReference type="NCBI Taxonomy" id="104205"/>
    <lineage>
        <taxon>Bacteria</taxon>
        <taxon>Bacillati</taxon>
        <taxon>Actinomycetota</taxon>
        <taxon>Actinomycetes</taxon>
        <taxon>Streptosporangiales</taxon>
        <taxon>Nocardiopsidaceae</taxon>
        <taxon>Streptomonospora</taxon>
    </lineage>
</organism>
<keyword evidence="2" id="KW-1133">Transmembrane helix</keyword>
<feature type="transmembrane region" description="Helical" evidence="2">
    <location>
        <begin position="12"/>
        <end position="35"/>
    </location>
</feature>
<feature type="transmembrane region" description="Helical" evidence="2">
    <location>
        <begin position="209"/>
        <end position="231"/>
    </location>
</feature>
<keyword evidence="4" id="KW-1185">Reference proteome</keyword>
<evidence type="ECO:0000313" key="3">
    <source>
        <dbReference type="EMBL" id="MBB5997985.1"/>
    </source>
</evidence>
<proteinExistence type="predicted"/>
<dbReference type="PANTHER" id="PTHR31272:SF4">
    <property type="entry name" value="CYTOCHROME C-TYPE BIOGENESIS PROTEIN HI_1454-RELATED"/>
    <property type="match status" value="1"/>
</dbReference>
<dbReference type="Proteomes" id="UP000578077">
    <property type="component" value="Unassembled WGS sequence"/>
</dbReference>
<protein>
    <submittedName>
        <fullName evidence="3">Cytochrome c-type biogenesis protein</fullName>
    </submittedName>
</protein>
<dbReference type="AlphaFoldDB" id="A0A841E4B0"/>
<accession>A0A841E4B0</accession>
<dbReference type="InterPro" id="IPR051790">
    <property type="entry name" value="Cytochrome_c-biogenesis_DsbD"/>
</dbReference>
<evidence type="ECO:0000256" key="1">
    <source>
        <dbReference type="SAM" id="MobiDB-lite"/>
    </source>
</evidence>
<feature type="transmembrane region" description="Helical" evidence="2">
    <location>
        <begin position="131"/>
        <end position="153"/>
    </location>
</feature>
<comment type="caution">
    <text evidence="3">The sequence shown here is derived from an EMBL/GenBank/DDBJ whole genome shotgun (WGS) entry which is preliminary data.</text>
</comment>
<keyword evidence="2" id="KW-0812">Transmembrane</keyword>
<dbReference type="PANTHER" id="PTHR31272">
    <property type="entry name" value="CYTOCHROME C-TYPE BIOGENESIS PROTEIN HI_1454-RELATED"/>
    <property type="match status" value="1"/>
</dbReference>
<feature type="transmembrane region" description="Helical" evidence="2">
    <location>
        <begin position="165"/>
        <end position="189"/>
    </location>
</feature>
<reference evidence="3 4" key="1">
    <citation type="submission" date="2020-08" db="EMBL/GenBank/DDBJ databases">
        <title>Sequencing the genomes of 1000 actinobacteria strains.</title>
        <authorList>
            <person name="Klenk H.-P."/>
        </authorList>
    </citation>
    <scope>NUCLEOTIDE SEQUENCE [LARGE SCALE GENOMIC DNA]</scope>
    <source>
        <strain evidence="3 4">DSM 44593</strain>
    </source>
</reference>
<evidence type="ECO:0000313" key="4">
    <source>
        <dbReference type="Proteomes" id="UP000578077"/>
    </source>
</evidence>
<dbReference type="EMBL" id="JACHLY010000001">
    <property type="protein sequence ID" value="MBB5997985.1"/>
    <property type="molecule type" value="Genomic_DNA"/>
</dbReference>
<feature type="transmembrane region" description="Helical" evidence="2">
    <location>
        <begin position="243"/>
        <end position="264"/>
    </location>
</feature>
<sequence>MIAETVQSGSLLLAVPLALAAGLVSFVSPCVLPLVPGYLSYVTGLGGADAAARRRARAAAPAGGRDRGAAEGPAESPAEPAESVDAVLARRRGTMLAGSLLFIAGFSAVFVAVGVFVGGIGGLLLDYAEPITRVLGAVTVVLGLMFMGLVPGLNREIRIHRTPGAGLAGAPLLGVVFGLGWTPCIGPTLAAVQALAFSEGSAGRGALLSLVYCLGLGLPFVAASLLYRRALGAFDRLKRHYRAITVAGGAMLVVVGLLLATGVWTDITAYMQRWVGDYSTVI</sequence>
<keyword evidence="2" id="KW-0472">Membrane</keyword>